<dbReference type="EMBL" id="AEWJ01000044">
    <property type="protein sequence ID" value="EGD58277.1"/>
    <property type="molecule type" value="Genomic_DNA"/>
</dbReference>
<dbReference type="Proteomes" id="UP000004728">
    <property type="component" value="Unassembled WGS sequence"/>
</dbReference>
<evidence type="ECO:0000313" key="3">
    <source>
        <dbReference type="Proteomes" id="UP000004728"/>
    </source>
</evidence>
<protein>
    <submittedName>
        <fullName evidence="2">Uncharacterized protein</fullName>
    </submittedName>
</protein>
<keyword evidence="3" id="KW-1185">Reference proteome</keyword>
<organism evidence="2 3">
    <name type="scientific">Novosphingobium nitrogenifigens DSM 19370</name>
    <dbReference type="NCBI Taxonomy" id="983920"/>
    <lineage>
        <taxon>Bacteria</taxon>
        <taxon>Pseudomonadati</taxon>
        <taxon>Pseudomonadota</taxon>
        <taxon>Alphaproteobacteria</taxon>
        <taxon>Sphingomonadales</taxon>
        <taxon>Sphingomonadaceae</taxon>
        <taxon>Novosphingobium</taxon>
    </lineage>
</organism>
<gene>
    <name evidence="2" type="ORF">Y88_0329</name>
</gene>
<name>F1ZAU6_9SPHN</name>
<sequence length="60" mass="6727">MIKRAHANHTATNNNHARRRLHACPSGSSIRDRQCYASKACHAAMPLLTIRNTNAEYKPV</sequence>
<dbReference type="AlphaFoldDB" id="F1ZAU6"/>
<reference evidence="2 3" key="1">
    <citation type="journal article" date="2012" name="J. Bacteriol.">
        <title>Draft Genome Sequence of Novosphingobium nitrogenifigens Y88T.</title>
        <authorList>
            <person name="Strabala T.J."/>
            <person name="Macdonald L."/>
            <person name="Liu V."/>
            <person name="Smit A.M."/>
        </authorList>
    </citation>
    <scope>NUCLEOTIDE SEQUENCE [LARGE SCALE GENOMIC DNA]</scope>
    <source>
        <strain evidence="2 3">DSM 19370</strain>
    </source>
</reference>
<dbReference type="HOGENOM" id="CLU_2937027_0_0_5"/>
<proteinExistence type="predicted"/>
<accession>F1ZAU6</accession>
<feature type="region of interest" description="Disordered" evidence="1">
    <location>
        <begin position="1"/>
        <end position="20"/>
    </location>
</feature>
<comment type="caution">
    <text evidence="2">The sequence shown here is derived from an EMBL/GenBank/DDBJ whole genome shotgun (WGS) entry which is preliminary data.</text>
</comment>
<dbReference type="STRING" id="983920.Y88_0329"/>
<evidence type="ECO:0000256" key="1">
    <source>
        <dbReference type="SAM" id="MobiDB-lite"/>
    </source>
</evidence>
<evidence type="ECO:0000313" key="2">
    <source>
        <dbReference type="EMBL" id="EGD58277.1"/>
    </source>
</evidence>
<dbReference type="InParanoid" id="F1ZAU6"/>